<protein>
    <recommendedName>
        <fullName evidence="1">2EXR domain-containing protein</fullName>
    </recommendedName>
</protein>
<name>A0A9P9WC25_9PEZI</name>
<feature type="domain" description="2EXR" evidence="1">
    <location>
        <begin position="13"/>
        <end position="134"/>
    </location>
</feature>
<dbReference type="Pfam" id="PF20150">
    <property type="entry name" value="2EXR"/>
    <property type="match status" value="1"/>
</dbReference>
<dbReference type="Proteomes" id="UP000829685">
    <property type="component" value="Unassembled WGS sequence"/>
</dbReference>
<dbReference type="EMBL" id="JAFIMR010000042">
    <property type="protein sequence ID" value="KAI1856792.1"/>
    <property type="molecule type" value="Genomic_DNA"/>
</dbReference>
<evidence type="ECO:0000313" key="3">
    <source>
        <dbReference type="Proteomes" id="UP000829685"/>
    </source>
</evidence>
<keyword evidence="3" id="KW-1185">Reference proteome</keyword>
<organism evidence="2 3">
    <name type="scientific">Neoarthrinium moseri</name>
    <dbReference type="NCBI Taxonomy" id="1658444"/>
    <lineage>
        <taxon>Eukaryota</taxon>
        <taxon>Fungi</taxon>
        <taxon>Dikarya</taxon>
        <taxon>Ascomycota</taxon>
        <taxon>Pezizomycotina</taxon>
        <taxon>Sordariomycetes</taxon>
        <taxon>Xylariomycetidae</taxon>
        <taxon>Amphisphaeriales</taxon>
        <taxon>Apiosporaceae</taxon>
        <taxon>Neoarthrinium</taxon>
    </lineage>
</organism>
<comment type="caution">
    <text evidence="2">The sequence shown here is derived from an EMBL/GenBank/DDBJ whole genome shotgun (WGS) entry which is preliminary data.</text>
</comment>
<proteinExistence type="predicted"/>
<dbReference type="InterPro" id="IPR045518">
    <property type="entry name" value="2EXR"/>
</dbReference>
<gene>
    <name evidence="2" type="ORF">JX265_011433</name>
</gene>
<evidence type="ECO:0000313" key="2">
    <source>
        <dbReference type="EMBL" id="KAI1856792.1"/>
    </source>
</evidence>
<dbReference type="AlphaFoldDB" id="A0A9P9WC25"/>
<accession>A0A9P9WC25</accession>
<reference evidence="2" key="1">
    <citation type="submission" date="2021-03" db="EMBL/GenBank/DDBJ databases">
        <title>Revisited historic fungal species revealed as producer of novel bioactive compounds through whole genome sequencing and comparative genomics.</title>
        <authorList>
            <person name="Vignolle G.A."/>
            <person name="Hochenegger N."/>
            <person name="Mach R.L."/>
            <person name="Mach-Aigner A.R."/>
            <person name="Javad Rahimi M."/>
            <person name="Salim K.A."/>
            <person name="Chan C.M."/>
            <person name="Lim L.B.L."/>
            <person name="Cai F."/>
            <person name="Druzhinina I.S."/>
            <person name="U'Ren J.M."/>
            <person name="Derntl C."/>
        </authorList>
    </citation>
    <scope>NUCLEOTIDE SEQUENCE</scope>
    <source>
        <strain evidence="2">TUCIM 5799</strain>
    </source>
</reference>
<evidence type="ECO:0000259" key="1">
    <source>
        <dbReference type="Pfam" id="PF20150"/>
    </source>
</evidence>
<sequence length="282" mass="32543">MTTTTTTNEPSSFSLFSALPPELRVQVWDHALPYVGPALHFYKKGYWRLQHLTEADVDYDPHDEDNLHISFRHDLLDDVRFELPSTFVNREAHDVTLAWLRDHGIQVRRLEDGESQDEKCSTFVRLFDPKNDILFVEFDKWEDFICEPDDRHFEPDIQGKMVSLSSDLTQIALPEALLLKEADTLPELFRSYFNVRVLFVIINEQPELQHDGDSTKPQAPWKVDSAQGGAFAWNPDRGAFDFTGSDKTQCSQIDSVIQRLGKEIPHNHIHRFEVRPVLAVKG</sequence>